<dbReference type="PANTHER" id="PTHR31465:SF13">
    <property type="entry name" value="RTA1 DOMAIN PROTEIN-RELATED"/>
    <property type="match status" value="1"/>
</dbReference>
<dbReference type="GO" id="GO:0016020">
    <property type="term" value="C:membrane"/>
    <property type="evidence" value="ECO:0007669"/>
    <property type="project" value="UniProtKB-SubCell"/>
</dbReference>
<keyword evidence="4 5" id="KW-0472">Membrane</keyword>
<evidence type="ECO:0000256" key="5">
    <source>
        <dbReference type="SAM" id="Phobius"/>
    </source>
</evidence>
<dbReference type="AlphaFoldDB" id="A0A2T2ZUQ2"/>
<evidence type="ECO:0000256" key="1">
    <source>
        <dbReference type="ARBA" id="ARBA00004141"/>
    </source>
</evidence>
<evidence type="ECO:0000313" key="6">
    <source>
        <dbReference type="EMBL" id="PSR77227.1"/>
    </source>
</evidence>
<name>A0A2T2ZUQ2_9PEZI</name>
<evidence type="ECO:0000256" key="4">
    <source>
        <dbReference type="ARBA" id="ARBA00023136"/>
    </source>
</evidence>
<dbReference type="InterPro" id="IPR007568">
    <property type="entry name" value="RTA1"/>
</dbReference>
<feature type="transmembrane region" description="Helical" evidence="5">
    <location>
        <begin position="160"/>
        <end position="181"/>
    </location>
</feature>
<dbReference type="EMBL" id="KZ678666">
    <property type="protein sequence ID" value="PSR77227.1"/>
    <property type="molecule type" value="Genomic_DNA"/>
</dbReference>
<dbReference type="Proteomes" id="UP000241462">
    <property type="component" value="Unassembled WGS sequence"/>
</dbReference>
<evidence type="ECO:0000256" key="3">
    <source>
        <dbReference type="ARBA" id="ARBA00022989"/>
    </source>
</evidence>
<comment type="subcellular location">
    <subcellularLocation>
        <location evidence="1">Membrane</location>
        <topology evidence="1">Multi-pass membrane protein</topology>
    </subcellularLocation>
</comment>
<organism evidence="6 7">
    <name type="scientific">Coniella lustricola</name>
    <dbReference type="NCBI Taxonomy" id="2025994"/>
    <lineage>
        <taxon>Eukaryota</taxon>
        <taxon>Fungi</taxon>
        <taxon>Dikarya</taxon>
        <taxon>Ascomycota</taxon>
        <taxon>Pezizomycotina</taxon>
        <taxon>Sordariomycetes</taxon>
        <taxon>Sordariomycetidae</taxon>
        <taxon>Diaporthales</taxon>
        <taxon>Schizoparmaceae</taxon>
        <taxon>Coniella</taxon>
    </lineage>
</organism>
<dbReference type="PANTHER" id="PTHR31465">
    <property type="entry name" value="PROTEIN RTA1-RELATED"/>
    <property type="match status" value="1"/>
</dbReference>
<evidence type="ECO:0000313" key="7">
    <source>
        <dbReference type="Proteomes" id="UP000241462"/>
    </source>
</evidence>
<reference evidence="6 7" key="1">
    <citation type="journal article" date="2018" name="Mycol. Prog.">
        <title>Coniella lustricola, a new species from submerged detritus.</title>
        <authorList>
            <person name="Raudabaugh D.B."/>
            <person name="Iturriaga T."/>
            <person name="Carver A."/>
            <person name="Mondo S."/>
            <person name="Pangilinan J."/>
            <person name="Lipzen A."/>
            <person name="He G."/>
            <person name="Amirebrahimi M."/>
            <person name="Grigoriev I.V."/>
            <person name="Miller A.N."/>
        </authorList>
    </citation>
    <scope>NUCLEOTIDE SEQUENCE [LARGE SCALE GENOMIC DNA]</scope>
    <source>
        <strain evidence="6 7">B22-T-1</strain>
    </source>
</reference>
<keyword evidence="3 5" id="KW-1133">Transmembrane helix</keyword>
<dbReference type="Pfam" id="PF04479">
    <property type="entry name" value="RTA1"/>
    <property type="match status" value="1"/>
</dbReference>
<feature type="transmembrane region" description="Helical" evidence="5">
    <location>
        <begin position="20"/>
        <end position="38"/>
    </location>
</feature>
<dbReference type="STRING" id="2025994.A0A2T2ZUQ2"/>
<evidence type="ECO:0008006" key="8">
    <source>
        <dbReference type="Google" id="ProtNLM"/>
    </source>
</evidence>
<sequence length="335" mass="37328">MSEDGQYVPGSLWIYAPNKGAPVFFAVAFGASTAWQLWQTYHYKCWRNMSILLFAQVLFTGGFIARELAAFDYASVDKLIISVCLLYSAPPLYELSNYRVLGRVLFYVPYLSPIHPGRVLPTFTFISAIIESLNANGAVNSANQAASQAKQNTGKAILKAALLLQIIIVMLFLTLVITVHRRARAAGVCNSKLSNMFWTMYASSALITARTIYRTVEYFSLASVHLASGSDPNTLSAAVRYEWFFYVFEATLMLCNAYLWNVQHPGKYLPRSSKVYLARDGVTEVVGAGYKDPRPYWVTLLDPFDLWSSCTGKRKAAAIVDDERVELATQPKGNV</sequence>
<dbReference type="InParanoid" id="A0A2T2ZUQ2"/>
<dbReference type="OrthoDB" id="3358017at2759"/>
<gene>
    <name evidence="6" type="ORF">BD289DRAFT_151876</name>
</gene>
<proteinExistence type="predicted"/>
<evidence type="ECO:0000256" key="2">
    <source>
        <dbReference type="ARBA" id="ARBA00022692"/>
    </source>
</evidence>
<protein>
    <recommendedName>
        <fullName evidence="8">RTA1 like protein-domain-containing protein</fullName>
    </recommendedName>
</protein>
<keyword evidence="2 5" id="KW-0812">Transmembrane</keyword>
<accession>A0A2T2ZUQ2</accession>
<feature type="transmembrane region" description="Helical" evidence="5">
    <location>
        <begin position="50"/>
        <end position="69"/>
    </location>
</feature>
<keyword evidence="7" id="KW-1185">Reference proteome</keyword>